<reference evidence="2" key="1">
    <citation type="journal article" date="2014" name="Front. Microbiol.">
        <title>High frequency of phylogenetically diverse reductive dehalogenase-homologous genes in deep subseafloor sedimentary metagenomes.</title>
        <authorList>
            <person name="Kawai M."/>
            <person name="Futagami T."/>
            <person name="Toyoda A."/>
            <person name="Takaki Y."/>
            <person name="Nishi S."/>
            <person name="Hori S."/>
            <person name="Arai W."/>
            <person name="Tsubouchi T."/>
            <person name="Morono Y."/>
            <person name="Uchiyama I."/>
            <person name="Ito T."/>
            <person name="Fujiyama A."/>
            <person name="Inagaki F."/>
            <person name="Takami H."/>
        </authorList>
    </citation>
    <scope>NUCLEOTIDE SEQUENCE</scope>
    <source>
        <strain evidence="2">Expedition CK06-06</strain>
    </source>
</reference>
<dbReference type="CDD" id="cd00829">
    <property type="entry name" value="SCP-x_thiolase"/>
    <property type="match status" value="1"/>
</dbReference>
<dbReference type="PANTHER" id="PTHR42870:SF1">
    <property type="entry name" value="NON-SPECIFIC LIPID-TRANSFER PROTEIN-LIKE 2"/>
    <property type="match status" value="1"/>
</dbReference>
<sequence>NGFTDTEVAALQAYEQAGISNPRKEIDCAEVHDCFTITEILNYEDLHFCERGEGWRFIEDGIATLEGDLPVNMDGGLKCFGHPVGATGLRVIYEIYKQLQGKCDARQVKNAEVGLAHTLGGLPRNACVIVLSN</sequence>
<proteinExistence type="predicted"/>
<protein>
    <recommendedName>
        <fullName evidence="1">Thiolase C-terminal domain-containing protein</fullName>
    </recommendedName>
</protein>
<evidence type="ECO:0000313" key="2">
    <source>
        <dbReference type="EMBL" id="GAG32926.1"/>
    </source>
</evidence>
<comment type="caution">
    <text evidence="2">The sequence shown here is derived from an EMBL/GenBank/DDBJ whole genome shotgun (WGS) entry which is preliminary data.</text>
</comment>
<evidence type="ECO:0000259" key="1">
    <source>
        <dbReference type="Pfam" id="PF22691"/>
    </source>
</evidence>
<feature type="non-terminal residue" evidence="2">
    <location>
        <position position="1"/>
    </location>
</feature>
<feature type="domain" description="Thiolase C-terminal" evidence="1">
    <location>
        <begin position="4"/>
        <end position="133"/>
    </location>
</feature>
<dbReference type="AlphaFoldDB" id="X0Y7S2"/>
<dbReference type="InterPro" id="IPR016039">
    <property type="entry name" value="Thiolase-like"/>
</dbReference>
<dbReference type="EMBL" id="BARS01046785">
    <property type="protein sequence ID" value="GAG32926.1"/>
    <property type="molecule type" value="Genomic_DNA"/>
</dbReference>
<dbReference type="GO" id="GO:0016746">
    <property type="term" value="F:acyltransferase activity"/>
    <property type="evidence" value="ECO:0007669"/>
    <property type="project" value="InterPro"/>
</dbReference>
<dbReference type="InterPro" id="IPR055140">
    <property type="entry name" value="Thiolase_C_2"/>
</dbReference>
<gene>
    <name evidence="2" type="ORF">S01H1_70361</name>
</gene>
<accession>X0Y7S2</accession>
<dbReference type="SUPFAM" id="SSF53901">
    <property type="entry name" value="Thiolase-like"/>
    <property type="match status" value="1"/>
</dbReference>
<dbReference type="Gene3D" id="3.40.47.10">
    <property type="match status" value="1"/>
</dbReference>
<name>X0Y7S2_9ZZZZ</name>
<organism evidence="2">
    <name type="scientific">marine sediment metagenome</name>
    <dbReference type="NCBI Taxonomy" id="412755"/>
    <lineage>
        <taxon>unclassified sequences</taxon>
        <taxon>metagenomes</taxon>
        <taxon>ecological metagenomes</taxon>
    </lineage>
</organism>
<dbReference type="PANTHER" id="PTHR42870">
    <property type="entry name" value="ACETYL-COA C-ACETYLTRANSFERASE"/>
    <property type="match status" value="1"/>
</dbReference>
<dbReference type="Pfam" id="PF22691">
    <property type="entry name" value="Thiolase_C_1"/>
    <property type="match status" value="1"/>
</dbReference>